<dbReference type="SUPFAM" id="SSF158791">
    <property type="entry name" value="MgtE N-terminal domain-like"/>
    <property type="match status" value="1"/>
</dbReference>
<keyword evidence="1" id="KW-0472">Membrane</keyword>
<protein>
    <submittedName>
        <fullName evidence="2">Uncharacterized protein</fullName>
    </submittedName>
</protein>
<accession>A0A0G1IL35</accession>
<feature type="transmembrane region" description="Helical" evidence="1">
    <location>
        <begin position="157"/>
        <end position="179"/>
    </location>
</feature>
<dbReference type="EMBL" id="LCIR01000006">
    <property type="protein sequence ID" value="KKT59885.1"/>
    <property type="molecule type" value="Genomic_DNA"/>
</dbReference>
<feature type="transmembrane region" description="Helical" evidence="1">
    <location>
        <begin position="260"/>
        <end position="280"/>
    </location>
</feature>
<dbReference type="Proteomes" id="UP000034087">
    <property type="component" value="Unassembled WGS sequence"/>
</dbReference>
<evidence type="ECO:0000256" key="1">
    <source>
        <dbReference type="SAM" id="Phobius"/>
    </source>
</evidence>
<organism evidence="2 3">
    <name type="scientific">Candidatus Giovannonibacteria bacterium GW2011_GWA1_44_25</name>
    <dbReference type="NCBI Taxonomy" id="1618645"/>
    <lineage>
        <taxon>Bacteria</taxon>
        <taxon>Candidatus Giovannoniibacteriota</taxon>
    </lineage>
</organism>
<feature type="transmembrane region" description="Helical" evidence="1">
    <location>
        <begin position="68"/>
        <end position="87"/>
    </location>
</feature>
<feature type="transmembrane region" description="Helical" evidence="1">
    <location>
        <begin position="132"/>
        <end position="150"/>
    </location>
</feature>
<gene>
    <name evidence="2" type="ORF">UW53_C0006G0032</name>
</gene>
<evidence type="ECO:0000313" key="2">
    <source>
        <dbReference type="EMBL" id="KKT59885.1"/>
    </source>
</evidence>
<comment type="caution">
    <text evidence="2">The sequence shown here is derived from an EMBL/GenBank/DDBJ whole genome shotgun (WGS) entry which is preliminary data.</text>
</comment>
<evidence type="ECO:0000313" key="3">
    <source>
        <dbReference type="Proteomes" id="UP000034087"/>
    </source>
</evidence>
<name>A0A0G1IL35_9BACT</name>
<feature type="transmembrane region" description="Helical" evidence="1">
    <location>
        <begin position="21"/>
        <end position="48"/>
    </location>
</feature>
<feature type="transmembrane region" description="Helical" evidence="1">
    <location>
        <begin position="292"/>
        <end position="316"/>
    </location>
</feature>
<keyword evidence="1" id="KW-1133">Transmembrane helix</keyword>
<sequence>MKPETQNIKLKTRNLKLKCSKFYVTCSMILLLGLVLSFAIAPLALAVSTPTGVKTSFDNSIEQKGTGLIGYLGTGFLWGFNGLVVALGKTVAGLVDLTAMVFDGALEFSLSTLKQQSIIASGWTISRDVANIFFILILLTIAIATILRSASYGAKSLLPKLIVVALLINFSLTIGYVIIDASNVLGLQFYRAMTTNGSPGPTSIASAIVAGTKLQNVWNMEPPKSSVVAEISQVGRGLAVGAGAAVGIAACLIIPGCGWVAFFTLLATGGGVGAVGWAAVTGSDVGSATEFFYLSMGSLIFMIAVLFVLVAGAIFLIMRAVMLTLLLVLAPIAFISYALPVTEKKLWQSWWETFINQAFFLPAFMFLLYISIGFINQFGKDVPEGNILLNPPAILLIMTATLMLLTSFLLARKMGILFADSVIKGATTARKWLTGAVGGLAARYTTGLLGTAIAPAAAKLQERVPLLGTAPTRFSGWLKGLGGTEARAGAMADFAKQLTPERQAKYFAGLGAQEKVALLSKLNPEQQAEMMKFMSSEDRATAEGIIKRQLPPTAAARFDLESWKRLSSPEQIAQFGNYSPEAQAQILRSFPDDEKRAEFVLNKLSGAAQASAKNILASPAFITAEQLSYNKAEKRQEMRNAELKGGTAFEDFINSKDPGEQKRYFKAAEDRQRVLWLEKMHTNATALGRYQNSVKSELNPEEQAKFNSEVLRRVSTPAVTSYVDALPQTEAEKVVVTLSADQQAALYIRWAKDKPRLSVVEKATGALSADQKKNFYTSLAQQTGQKNIAEVADIYLDLPPETQSIVWQRNPTKMVSVVEYVKGANPDAHARMASVALKQGGLKRETIKAIITPEIIKHPEMVETIISSGSMGSIEAITGGDKAKIKALQDAVSNSIAQTTKDAGKIPNVKAKIRTSKPFQDLKAASGGMISDEDAFEEVLKTEKDFRAEALAEMMEEKNNRLMAKQIRDTLAGIASAAHQEILNRLLGT</sequence>
<keyword evidence="1" id="KW-0812">Transmembrane</keyword>
<proteinExistence type="predicted"/>
<feature type="transmembrane region" description="Helical" evidence="1">
    <location>
        <begin position="354"/>
        <end position="375"/>
    </location>
</feature>
<feature type="transmembrane region" description="Helical" evidence="1">
    <location>
        <begin position="387"/>
        <end position="411"/>
    </location>
</feature>
<dbReference type="AlphaFoldDB" id="A0A0G1IL35"/>
<feature type="transmembrane region" description="Helical" evidence="1">
    <location>
        <begin position="323"/>
        <end position="342"/>
    </location>
</feature>
<reference evidence="2 3" key="1">
    <citation type="journal article" date="2015" name="Nature">
        <title>rRNA introns, odd ribosomes, and small enigmatic genomes across a large radiation of phyla.</title>
        <authorList>
            <person name="Brown C.T."/>
            <person name="Hug L.A."/>
            <person name="Thomas B.C."/>
            <person name="Sharon I."/>
            <person name="Castelle C.J."/>
            <person name="Singh A."/>
            <person name="Wilkins M.J."/>
            <person name="Williams K.H."/>
            <person name="Banfield J.F."/>
        </authorList>
    </citation>
    <scope>NUCLEOTIDE SEQUENCE [LARGE SCALE GENOMIC DNA]</scope>
</reference>